<evidence type="ECO:0000313" key="2">
    <source>
        <dbReference type="Proteomes" id="UP001190825"/>
    </source>
</evidence>
<proteinExistence type="predicted"/>
<keyword evidence="2" id="KW-1185">Reference proteome</keyword>
<dbReference type="EMBL" id="NBUC01000047">
    <property type="protein sequence ID" value="PLU06734.1"/>
    <property type="molecule type" value="Genomic_DNA"/>
</dbReference>
<protein>
    <submittedName>
        <fullName evidence="1">Uncharacterized protein</fullName>
    </submittedName>
</protein>
<sequence length="93" mass="10517">MGELEMIRALSRLIAALVIWSVLVAALDTPDAAECDDLRKQFNSSTILTDDELSRLGRCEIKVETYAVPAGREEPSFEQRIDRFFRGESDIVR</sequence>
<name>A0ABX4TQK2_9HYPH</name>
<accession>A0ABX4TQK2</accession>
<evidence type="ECO:0000313" key="1">
    <source>
        <dbReference type="EMBL" id="PLU06734.1"/>
    </source>
</evidence>
<gene>
    <name evidence="1" type="ORF">BMJ33_05815</name>
</gene>
<organism evidence="1 2">
    <name type="scientific">Sinorhizobium medicae</name>
    <dbReference type="NCBI Taxonomy" id="110321"/>
    <lineage>
        <taxon>Bacteria</taxon>
        <taxon>Pseudomonadati</taxon>
        <taxon>Pseudomonadota</taxon>
        <taxon>Alphaproteobacteria</taxon>
        <taxon>Hyphomicrobiales</taxon>
        <taxon>Rhizobiaceae</taxon>
        <taxon>Sinorhizobium/Ensifer group</taxon>
        <taxon>Sinorhizobium</taxon>
    </lineage>
</organism>
<reference evidence="1 2" key="1">
    <citation type="journal article" date="2018" name="FEMS Microbiol. Ecol.">
        <title>Co-invading symbiotic mutualists of Medicago polymorpha retain high ancestral diversity and contain diverse accessory genomes.</title>
        <authorList>
            <person name="Porter S.S."/>
            <person name="Faber-Hammond J.J."/>
            <person name="Friesen M.L."/>
        </authorList>
    </citation>
    <scope>NUCLEOTIDE SEQUENCE [LARGE SCALE GENOMIC DNA]</scope>
    <source>
        <strain evidence="1 2">Str16</strain>
    </source>
</reference>
<comment type="caution">
    <text evidence="1">The sequence shown here is derived from an EMBL/GenBank/DDBJ whole genome shotgun (WGS) entry which is preliminary data.</text>
</comment>
<dbReference type="Proteomes" id="UP001190825">
    <property type="component" value="Unassembled WGS sequence"/>
</dbReference>